<feature type="region of interest" description="Disordered" evidence="6">
    <location>
        <begin position="73"/>
        <end position="175"/>
    </location>
</feature>
<proteinExistence type="predicted"/>
<dbReference type="PROSITE" id="PS50157">
    <property type="entry name" value="ZINC_FINGER_C2H2_2"/>
    <property type="match status" value="1"/>
</dbReference>
<feature type="compositionally biased region" description="Acidic residues" evidence="6">
    <location>
        <begin position="128"/>
        <end position="138"/>
    </location>
</feature>
<feature type="compositionally biased region" description="Pro residues" evidence="6">
    <location>
        <begin position="97"/>
        <end position="109"/>
    </location>
</feature>
<evidence type="ECO:0000259" key="7">
    <source>
        <dbReference type="PROSITE" id="PS50157"/>
    </source>
</evidence>
<dbReference type="InterPro" id="IPR036236">
    <property type="entry name" value="Znf_C2H2_sf"/>
</dbReference>
<dbReference type="Proteomes" id="UP001266305">
    <property type="component" value="Unassembled WGS sequence"/>
</dbReference>
<keyword evidence="1" id="KW-0479">Metal-binding</keyword>
<evidence type="ECO:0000256" key="2">
    <source>
        <dbReference type="ARBA" id="ARBA00022737"/>
    </source>
</evidence>
<evidence type="ECO:0000256" key="3">
    <source>
        <dbReference type="ARBA" id="ARBA00022771"/>
    </source>
</evidence>
<organism evidence="8 9">
    <name type="scientific">Saguinus oedipus</name>
    <name type="common">Cotton-top tamarin</name>
    <name type="synonym">Oedipomidas oedipus</name>
    <dbReference type="NCBI Taxonomy" id="9490"/>
    <lineage>
        <taxon>Eukaryota</taxon>
        <taxon>Metazoa</taxon>
        <taxon>Chordata</taxon>
        <taxon>Craniata</taxon>
        <taxon>Vertebrata</taxon>
        <taxon>Euteleostomi</taxon>
        <taxon>Mammalia</taxon>
        <taxon>Eutheria</taxon>
        <taxon>Euarchontoglires</taxon>
        <taxon>Primates</taxon>
        <taxon>Haplorrhini</taxon>
        <taxon>Platyrrhini</taxon>
        <taxon>Cebidae</taxon>
        <taxon>Callitrichinae</taxon>
        <taxon>Saguinus</taxon>
    </lineage>
</organism>
<keyword evidence="3 5" id="KW-0863">Zinc-finger</keyword>
<dbReference type="PROSITE" id="PS00028">
    <property type="entry name" value="ZINC_FINGER_C2H2_1"/>
    <property type="match status" value="1"/>
</dbReference>
<dbReference type="EMBL" id="JASSZA010000006">
    <property type="protein sequence ID" value="KAK2107665.1"/>
    <property type="molecule type" value="Genomic_DNA"/>
</dbReference>
<protein>
    <recommendedName>
        <fullName evidence="7">C2H2-type domain-containing protein</fullName>
    </recommendedName>
</protein>
<evidence type="ECO:0000256" key="1">
    <source>
        <dbReference type="ARBA" id="ARBA00022723"/>
    </source>
</evidence>
<accession>A0ABQ9VES1</accession>
<keyword evidence="4" id="KW-0862">Zinc</keyword>
<feature type="region of interest" description="Disordered" evidence="6">
    <location>
        <begin position="24"/>
        <end position="55"/>
    </location>
</feature>
<feature type="region of interest" description="Disordered" evidence="6">
    <location>
        <begin position="195"/>
        <end position="273"/>
    </location>
</feature>
<feature type="compositionally biased region" description="Low complexity" evidence="6">
    <location>
        <begin position="110"/>
        <end position="127"/>
    </location>
</feature>
<sequence length="421" mass="43696">MAATAYVDHFAAECLVSMSSRAVVHGPREGPESRPEGAAVAATPTLPRVEDRRDGKDSASLFVVARILADLNQQAPAPAAAERREGAAARKARTPCRLPPAPPPAPEPVSPGAEGAAAAPPSPAWSEPETEVGLEPEQEPGPAGSSEPGLRQRGRRGRSRADLESPQRKHKCHYAGCEKVYGKSSHLKAHLRTHTVRGQGRREVPDHAPGAAGQARGGDPAGRDVQGLAPSRVAPTRGRSRAPRQAGPGFRSRRPPGDRAPAGHAPSQGALGLLGRGRGRGFCLARGRRGQAALVTVGRPGAGAGAGAGAALPGPSFSARARAQEGRGRPRRAAGEPLGTFFALFFLVRGGAGLRGGRSRWEPPPILLVGAGRAPGLLCFATLSRKERPGRCRSSVLSSRLPNSHLPWASAGGRHLREGGH</sequence>
<keyword evidence="9" id="KW-1185">Reference proteome</keyword>
<feature type="compositionally biased region" description="Basic and acidic residues" evidence="6">
    <location>
        <begin position="26"/>
        <end position="35"/>
    </location>
</feature>
<evidence type="ECO:0000256" key="4">
    <source>
        <dbReference type="ARBA" id="ARBA00022833"/>
    </source>
</evidence>
<dbReference type="CDD" id="cd21571">
    <property type="entry name" value="KLF13_N"/>
    <property type="match status" value="1"/>
</dbReference>
<evidence type="ECO:0000313" key="9">
    <source>
        <dbReference type="Proteomes" id="UP001266305"/>
    </source>
</evidence>
<feature type="domain" description="C2H2-type" evidence="7">
    <location>
        <begin position="170"/>
        <end position="199"/>
    </location>
</feature>
<dbReference type="InterPro" id="IPR013087">
    <property type="entry name" value="Znf_C2H2_type"/>
</dbReference>
<evidence type="ECO:0000256" key="6">
    <source>
        <dbReference type="SAM" id="MobiDB-lite"/>
    </source>
</evidence>
<dbReference type="PANTHER" id="PTHR23235">
    <property type="entry name" value="KRUEPPEL-LIKE TRANSCRIPTION FACTOR"/>
    <property type="match status" value="1"/>
</dbReference>
<dbReference type="Gene3D" id="3.30.160.60">
    <property type="entry name" value="Classic Zinc Finger"/>
    <property type="match status" value="1"/>
</dbReference>
<reference evidence="8 9" key="1">
    <citation type="submission" date="2023-05" db="EMBL/GenBank/DDBJ databases">
        <title>B98-5 Cell Line De Novo Hybrid Assembly: An Optical Mapping Approach.</title>
        <authorList>
            <person name="Kananen K."/>
            <person name="Auerbach J.A."/>
            <person name="Kautto E."/>
            <person name="Blachly J.S."/>
        </authorList>
    </citation>
    <scope>NUCLEOTIDE SEQUENCE [LARGE SCALE GENOMIC DNA]</scope>
    <source>
        <strain evidence="8">B95-8</strain>
        <tissue evidence="8">Cell line</tissue>
    </source>
</reference>
<gene>
    <name evidence="8" type="ORF">P7K49_012830</name>
</gene>
<dbReference type="PANTHER" id="PTHR23235:SF21">
    <property type="entry name" value="KRUEPPEL-LIKE FACTOR 13"/>
    <property type="match status" value="1"/>
</dbReference>
<keyword evidence="2" id="KW-0677">Repeat</keyword>
<evidence type="ECO:0000313" key="8">
    <source>
        <dbReference type="EMBL" id="KAK2107665.1"/>
    </source>
</evidence>
<name>A0ABQ9VES1_SAGOE</name>
<evidence type="ECO:0000256" key="5">
    <source>
        <dbReference type="PROSITE-ProRule" id="PRU00042"/>
    </source>
</evidence>
<comment type="caution">
    <text evidence="8">The sequence shown here is derived from an EMBL/GenBank/DDBJ whole genome shotgun (WGS) entry which is preliminary data.</text>
</comment>
<dbReference type="SUPFAM" id="SSF57667">
    <property type="entry name" value="beta-beta-alpha zinc fingers"/>
    <property type="match status" value="1"/>
</dbReference>